<feature type="region of interest" description="Disordered" evidence="6">
    <location>
        <begin position="160"/>
        <end position="185"/>
    </location>
</feature>
<sequence length="185" mass="19794">MVENLVRRYFLLSSCERKNQKGFTLTELIVVLFVMSILTAISVPSILNQTRKAKQAEAITALSAFVNAQAAYRSEYRSYASSFQALALGLPTSTDDYNYSVPEANTTFTAAIATAKDTSLKGYSAASTWYAVEQTNPDTGLPQLERTISSIVCEADFAGTTPPALPEQGPPPTCPASFSVVGSGS</sequence>
<evidence type="ECO:0000313" key="8">
    <source>
        <dbReference type="EMBL" id="NCJ07876.1"/>
    </source>
</evidence>
<dbReference type="AlphaFoldDB" id="A0A8K2A167"/>
<evidence type="ECO:0000313" key="9">
    <source>
        <dbReference type="Proteomes" id="UP000607397"/>
    </source>
</evidence>
<dbReference type="SUPFAM" id="SSF54523">
    <property type="entry name" value="Pili subunits"/>
    <property type="match status" value="1"/>
</dbReference>
<name>A0A8K2A167_9CYAN</name>
<dbReference type="InterPro" id="IPR045584">
    <property type="entry name" value="Pilin-like"/>
</dbReference>
<evidence type="ECO:0000256" key="3">
    <source>
        <dbReference type="ARBA" id="ARBA00022692"/>
    </source>
</evidence>
<keyword evidence="2" id="KW-0488">Methylation</keyword>
<dbReference type="Pfam" id="PF16734">
    <property type="entry name" value="Pilin_GH"/>
    <property type="match status" value="1"/>
</dbReference>
<dbReference type="PANTHER" id="PTHR30093">
    <property type="entry name" value="GENERAL SECRETION PATHWAY PROTEIN G"/>
    <property type="match status" value="1"/>
</dbReference>
<evidence type="ECO:0000256" key="6">
    <source>
        <dbReference type="SAM" id="MobiDB-lite"/>
    </source>
</evidence>
<keyword evidence="5 7" id="KW-0472">Membrane</keyword>
<feature type="compositionally biased region" description="Pro residues" evidence="6">
    <location>
        <begin position="163"/>
        <end position="174"/>
    </location>
</feature>
<comment type="caution">
    <text evidence="8">The sequence shown here is derived from an EMBL/GenBank/DDBJ whole genome shotgun (WGS) entry which is preliminary data.</text>
</comment>
<dbReference type="PANTHER" id="PTHR30093:SF44">
    <property type="entry name" value="TYPE II SECRETION SYSTEM CORE PROTEIN G"/>
    <property type="match status" value="1"/>
</dbReference>
<keyword evidence="4 7" id="KW-1133">Transmembrane helix</keyword>
<keyword evidence="3 7" id="KW-0812">Transmembrane</keyword>
<accession>A0A8K2A167</accession>
<dbReference type="Proteomes" id="UP000607397">
    <property type="component" value="Unassembled WGS sequence"/>
</dbReference>
<dbReference type="NCBIfam" id="TIGR02532">
    <property type="entry name" value="IV_pilin_GFxxxE"/>
    <property type="match status" value="1"/>
</dbReference>
<gene>
    <name evidence="8" type="ORF">GS597_15445</name>
</gene>
<dbReference type="GO" id="GO:0016020">
    <property type="term" value="C:membrane"/>
    <property type="evidence" value="ECO:0007669"/>
    <property type="project" value="UniProtKB-SubCell"/>
</dbReference>
<keyword evidence="9" id="KW-1185">Reference proteome</keyword>
<dbReference type="InterPro" id="IPR012902">
    <property type="entry name" value="N_methyl_site"/>
</dbReference>
<protein>
    <submittedName>
        <fullName evidence="8">Prepilin-type N-terminal cleavage/methylation domain-containing protein</fullName>
    </submittedName>
</protein>
<dbReference type="InterPro" id="IPR031975">
    <property type="entry name" value="Pilin_GH"/>
</dbReference>
<reference evidence="8" key="1">
    <citation type="submission" date="2019-12" db="EMBL/GenBank/DDBJ databases">
        <title>High-Quality draft genome sequences of three cyanobacteria isolated from the limestone walls of the Old Cathedral of Coimbra.</title>
        <authorList>
            <person name="Tiago I."/>
            <person name="Soares F."/>
            <person name="Portugal A."/>
        </authorList>
    </citation>
    <scope>NUCLEOTIDE SEQUENCE [LARGE SCALE GENOMIC DNA]</scope>
    <source>
        <strain evidence="8">C</strain>
    </source>
</reference>
<dbReference type="Gene3D" id="3.30.700.10">
    <property type="entry name" value="Glycoprotein, Type 4 Pilin"/>
    <property type="match status" value="1"/>
</dbReference>
<comment type="subcellular location">
    <subcellularLocation>
        <location evidence="1">Membrane</location>
        <topology evidence="1">Single-pass membrane protein</topology>
    </subcellularLocation>
</comment>
<evidence type="ECO:0000256" key="5">
    <source>
        <dbReference type="ARBA" id="ARBA00023136"/>
    </source>
</evidence>
<proteinExistence type="predicted"/>
<evidence type="ECO:0000256" key="1">
    <source>
        <dbReference type="ARBA" id="ARBA00004167"/>
    </source>
</evidence>
<organism evidence="8 9">
    <name type="scientific">Petrachloros mirabilis ULC683</name>
    <dbReference type="NCBI Taxonomy" id="2781853"/>
    <lineage>
        <taxon>Bacteria</taxon>
        <taxon>Bacillati</taxon>
        <taxon>Cyanobacteriota</taxon>
        <taxon>Cyanophyceae</taxon>
        <taxon>Synechococcales</taxon>
        <taxon>Petrachlorosaceae</taxon>
        <taxon>Petrachloros</taxon>
        <taxon>Petrachloros mirabilis</taxon>
    </lineage>
</organism>
<evidence type="ECO:0000256" key="2">
    <source>
        <dbReference type="ARBA" id="ARBA00022481"/>
    </source>
</evidence>
<evidence type="ECO:0000256" key="4">
    <source>
        <dbReference type="ARBA" id="ARBA00022989"/>
    </source>
</evidence>
<dbReference type="EMBL" id="WVIC01000035">
    <property type="protein sequence ID" value="NCJ07876.1"/>
    <property type="molecule type" value="Genomic_DNA"/>
</dbReference>
<evidence type="ECO:0000256" key="7">
    <source>
        <dbReference type="SAM" id="Phobius"/>
    </source>
</evidence>
<dbReference type="Pfam" id="PF07963">
    <property type="entry name" value="N_methyl"/>
    <property type="match status" value="1"/>
</dbReference>
<feature type="transmembrane region" description="Helical" evidence="7">
    <location>
        <begin position="28"/>
        <end position="47"/>
    </location>
</feature>